<comment type="caution">
    <text evidence="3">The sequence shown here is derived from an EMBL/GenBank/DDBJ whole genome shotgun (WGS) entry which is preliminary data.</text>
</comment>
<dbReference type="Proteomes" id="UP000027822">
    <property type="component" value="Unassembled WGS sequence"/>
</dbReference>
<dbReference type="InterPro" id="IPR000639">
    <property type="entry name" value="Epox_hydrolase-like"/>
</dbReference>
<dbReference type="PANTHER" id="PTHR43798:SF31">
    <property type="entry name" value="AB HYDROLASE SUPERFAMILY PROTEIN YCLE"/>
    <property type="match status" value="1"/>
</dbReference>
<proteinExistence type="predicted"/>
<dbReference type="RefSeq" id="WP_034637738.1">
    <property type="nucleotide sequence ID" value="NZ_CBCSJC010000003.1"/>
</dbReference>
<dbReference type="InterPro" id="IPR050266">
    <property type="entry name" value="AB_hydrolase_sf"/>
</dbReference>
<keyword evidence="4" id="KW-1185">Reference proteome</keyword>
<sequence>MSHYIKVEKEVALHVEDLGEGTPVVCIHGWPLNQKMFEYQMETILKKGYRFIGIDLRGFGKSDHPLKGYEYNRMADDIRVVIDKLQLQNIILIGFSMGGAITIRYMARHSGHHVKKFILWGAAAPSFVQRPNYPYGMTKEAVNELIKGIYENRPKALHDFSELFFSRPINEFLKQWTYGLGLESSSHGVIESAKALRDEDLRQDLAKIKVPTAIFHGVHDKICPFDFAKLMHEGIKNSKLVPFENSGHGLFIEERVNMNWELMQFITS</sequence>
<protein>
    <submittedName>
        <fullName evidence="3">Alpha/beta hydrolase</fullName>
    </submittedName>
</protein>
<name>A0A073JZ08_9BACI</name>
<dbReference type="SUPFAM" id="SSF53474">
    <property type="entry name" value="alpha/beta-Hydrolases"/>
    <property type="match status" value="1"/>
</dbReference>
<accession>A0A073JZ08</accession>
<dbReference type="Pfam" id="PF00561">
    <property type="entry name" value="Abhydrolase_1"/>
    <property type="match status" value="1"/>
</dbReference>
<evidence type="ECO:0000313" key="3">
    <source>
        <dbReference type="EMBL" id="KEK20304.1"/>
    </source>
</evidence>
<dbReference type="GO" id="GO:0016787">
    <property type="term" value="F:hydrolase activity"/>
    <property type="evidence" value="ECO:0007669"/>
    <property type="project" value="UniProtKB-KW"/>
</dbReference>
<organism evidence="3 4">
    <name type="scientific">Bacillus manliponensis</name>
    <dbReference type="NCBI Taxonomy" id="574376"/>
    <lineage>
        <taxon>Bacteria</taxon>
        <taxon>Bacillati</taxon>
        <taxon>Bacillota</taxon>
        <taxon>Bacilli</taxon>
        <taxon>Bacillales</taxon>
        <taxon>Bacillaceae</taxon>
        <taxon>Bacillus</taxon>
        <taxon>Bacillus cereus group</taxon>
    </lineage>
</organism>
<dbReference type="AlphaFoldDB" id="A0A073JZ08"/>
<gene>
    <name evidence="3" type="ORF">BAMA_17870</name>
</gene>
<keyword evidence="1 3" id="KW-0378">Hydrolase</keyword>
<dbReference type="PANTHER" id="PTHR43798">
    <property type="entry name" value="MONOACYLGLYCEROL LIPASE"/>
    <property type="match status" value="1"/>
</dbReference>
<dbReference type="OrthoDB" id="9773293at2"/>
<evidence type="ECO:0000313" key="4">
    <source>
        <dbReference type="Proteomes" id="UP000027822"/>
    </source>
</evidence>
<dbReference type="PRINTS" id="PR00412">
    <property type="entry name" value="EPOXHYDRLASE"/>
</dbReference>
<feature type="domain" description="AB hydrolase-1" evidence="2">
    <location>
        <begin position="23"/>
        <end position="254"/>
    </location>
</feature>
<reference evidence="3 4" key="1">
    <citation type="submission" date="2014-06" db="EMBL/GenBank/DDBJ databases">
        <title>Draft genome sequence of Bacillus manliponensis JCM 15802 (MCCC 1A00708).</title>
        <authorList>
            <person name="Lai Q."/>
            <person name="Liu Y."/>
            <person name="Shao Z."/>
        </authorList>
    </citation>
    <scope>NUCLEOTIDE SEQUENCE [LARGE SCALE GENOMIC DNA]</scope>
    <source>
        <strain evidence="3 4">JCM 15802</strain>
    </source>
</reference>
<dbReference type="GO" id="GO:0016020">
    <property type="term" value="C:membrane"/>
    <property type="evidence" value="ECO:0007669"/>
    <property type="project" value="TreeGrafter"/>
</dbReference>
<dbReference type="InterPro" id="IPR029058">
    <property type="entry name" value="AB_hydrolase_fold"/>
</dbReference>
<dbReference type="eggNOG" id="COG2267">
    <property type="taxonomic scope" value="Bacteria"/>
</dbReference>
<evidence type="ECO:0000256" key="1">
    <source>
        <dbReference type="ARBA" id="ARBA00022801"/>
    </source>
</evidence>
<dbReference type="EMBL" id="JOTN01000004">
    <property type="protein sequence ID" value="KEK20304.1"/>
    <property type="molecule type" value="Genomic_DNA"/>
</dbReference>
<dbReference type="STRING" id="574376.BAMA_17870"/>
<dbReference type="PRINTS" id="PR00111">
    <property type="entry name" value="ABHYDROLASE"/>
</dbReference>
<evidence type="ECO:0000259" key="2">
    <source>
        <dbReference type="Pfam" id="PF00561"/>
    </source>
</evidence>
<dbReference type="InterPro" id="IPR000073">
    <property type="entry name" value="AB_hydrolase_1"/>
</dbReference>
<dbReference type="Gene3D" id="3.40.50.1820">
    <property type="entry name" value="alpha/beta hydrolase"/>
    <property type="match status" value="1"/>
</dbReference>